<dbReference type="Gene3D" id="3.40.50.1480">
    <property type="entry name" value="Adenosylhomocysteinase-like"/>
    <property type="match status" value="1"/>
</dbReference>
<feature type="region of interest" description="Disordered" evidence="5">
    <location>
        <begin position="1070"/>
        <end position="1089"/>
    </location>
</feature>
<reference evidence="7" key="1">
    <citation type="submission" date="2022-10" db="EMBL/GenBank/DDBJ databases">
        <authorList>
            <person name="Chen Y."/>
            <person name="Dougan E. K."/>
            <person name="Chan C."/>
            <person name="Rhodes N."/>
            <person name="Thang M."/>
        </authorList>
    </citation>
    <scope>NUCLEOTIDE SEQUENCE</scope>
</reference>
<sequence length="1353" mass="149306">MADSKVKDMGLAEFGRKELTLAEHEMPGLMAARKEYGPGQPFKGLNINGSLHMTIQTGVLIETLAALGAKVRWCSCNIFSTQDHAAAAIAKANTATVFAWKGETLQEYWWCTEQMMTVPGADGCDQLVDDGGDATLLVHKGKELEEKFAKDGSLPDPASTTNAEFKCVLQVLRDSIQADKTKYTRMAAKCKGVSEETTAGVHRLREMAAKGELLFPAINVNDCVTKSKFDNVYGCRHSLPDSIMRATDVMIGGKRALVAGYGDVGKGCAFAMRGAGARACMEGFQVGEGKFSLLNLLWFSDLPGPCLGVQIEQGDEVSSDDEVGSKMGIDNIIDFPEVNKGGNLFHVPGESLQEHCLQAKTSGCSVGCASESDLLCHPLANKKKTKNKRLRRRNQKAMIDRERGLPICEPFVSGHVLSMNPVDILPSRHGDSVGENNLDGVKFVNGDNKIHEIGGFDCFCSDYFSLEACSRVLHGCGVWTEWGSLIPTDEAFEWCYVRGGSSRRKTKNKLLRKKMELKMKRTVPISNQFEALEEEEEEEEGESDSEVFFESEDAGEDYTSCTEELADVSGWTETLLGQKGIESMKGCEMQHMAVDAIPCSTGVFVPLSTDCICPCKLAPEFTSITEHVGDDCDDNLKDLCTSVSEILPSINNTVASLAIDDHSLECSVTDAEEDEIIECFISCLRRDESHDEAPNLSVRDFDLRGGTGGAHATKKKREMRELIEKMRKALDGEGIAEERKKDLAECLNEFEKVLSGGDEGGVCICRHAEQIEEFQTIAAALNIKKDLVLVCKFCEEDSVPKGATKTLMPYLGNLAMISATVANLNGCDSKINEVQAKETTIDPKAQDHVTLRVVVTMVYVPKEHHRTLYGRPELALKLAEIKKEMKTYKWESAHGCIIGYLNCCEDDYEEILSKSGLNAVFFSRLAQDITSKPAVSWIDRTPDESDEEYVLRVKELAIKNKVSMAHRRGGKSWLTAQGWNVEGSPSEPRSRNGPWKIFAKHLHEPERDEHVYTMECSGKTKHITLVPWKPIGKRAMQKDAESICRHKWYNENAEFTISPTLKFEPEIAPTVPDSSMEPEDEKNGKGKKTAAGAIISPMKKMKVADECKVVGGVQGPDGTRTLDLGGAGDCAWRCLAFQLAMTNCQWRKAVSEIRPKVEQLSKALRAQTLHYLLNIDTSWKESWCPDPKWNKITEDGIPATTLNEFEQVITREHRWICHFGLQASCCLKRVCIAIWRMTSSGWVKIAVMKPKEKSEKAPVLGLVLAGGHYFALVRTSEKSGLPNEWAQKPGPCMWQTAGISTDPIERASQEKLDTSMFRGAGKFTTPSTKKTDGDDLDVAKCDPSSIFVGASLS</sequence>
<dbReference type="PANTHER" id="PTHR23420:SF0">
    <property type="entry name" value="ADENOSYLHOMOCYSTEINASE"/>
    <property type="match status" value="1"/>
</dbReference>
<evidence type="ECO:0000313" key="9">
    <source>
        <dbReference type="Proteomes" id="UP001152797"/>
    </source>
</evidence>
<keyword evidence="3" id="KW-0554">One-carbon metabolism</keyword>
<dbReference type="CDD" id="cd22744">
    <property type="entry name" value="OTU"/>
    <property type="match status" value="1"/>
</dbReference>
<evidence type="ECO:0000256" key="4">
    <source>
        <dbReference type="ARBA" id="ARBA00023027"/>
    </source>
</evidence>
<dbReference type="EMBL" id="CAMXCT010000479">
    <property type="protein sequence ID" value="CAI3979360.1"/>
    <property type="molecule type" value="Genomic_DNA"/>
</dbReference>
<dbReference type="InterPro" id="IPR020082">
    <property type="entry name" value="S-Ado-L-homoCys_hydrolase_CS"/>
</dbReference>
<dbReference type="Gene3D" id="3.90.70.80">
    <property type="match status" value="1"/>
</dbReference>
<dbReference type="EMBL" id="CAMXCT030000479">
    <property type="protein sequence ID" value="CAL4766672.1"/>
    <property type="molecule type" value="Genomic_DNA"/>
</dbReference>
<evidence type="ECO:0000313" key="7">
    <source>
        <dbReference type="EMBL" id="CAI3979360.1"/>
    </source>
</evidence>
<reference evidence="8 9" key="2">
    <citation type="submission" date="2024-05" db="EMBL/GenBank/DDBJ databases">
        <authorList>
            <person name="Chen Y."/>
            <person name="Shah S."/>
            <person name="Dougan E. K."/>
            <person name="Thang M."/>
            <person name="Chan C."/>
        </authorList>
    </citation>
    <scope>NUCLEOTIDE SEQUENCE [LARGE SCALE GENOMIC DNA]</scope>
</reference>
<evidence type="ECO:0000313" key="8">
    <source>
        <dbReference type="EMBL" id="CAL4766672.1"/>
    </source>
</evidence>
<dbReference type="InterPro" id="IPR015878">
    <property type="entry name" value="Ado_hCys_hydrolase_NAD-bd"/>
</dbReference>
<keyword evidence="4" id="KW-0520">NAD</keyword>
<comment type="similarity">
    <text evidence="2">Belongs to the adenosylhomocysteinase family.</text>
</comment>
<dbReference type="Gene3D" id="3.40.50.720">
    <property type="entry name" value="NAD(P)-binding Rossmann-like Domain"/>
    <property type="match status" value="1"/>
</dbReference>
<dbReference type="SUPFAM" id="SSF52283">
    <property type="entry name" value="Formate/glycerate dehydrogenase catalytic domain-like"/>
    <property type="match status" value="1"/>
</dbReference>
<dbReference type="EMBL" id="CAMXCT020000479">
    <property type="protein sequence ID" value="CAL1132735.1"/>
    <property type="molecule type" value="Genomic_DNA"/>
</dbReference>
<comment type="cofactor">
    <cofactor evidence="1">
        <name>NAD(+)</name>
        <dbReference type="ChEBI" id="CHEBI:57540"/>
    </cofactor>
</comment>
<dbReference type="GO" id="GO:0005829">
    <property type="term" value="C:cytosol"/>
    <property type="evidence" value="ECO:0007669"/>
    <property type="project" value="TreeGrafter"/>
</dbReference>
<proteinExistence type="inferred from homology"/>
<accession>A0A9P1BVF7</accession>
<feature type="domain" description="S-adenosyl-L-homocysteine hydrolase NAD binding" evidence="6">
    <location>
        <begin position="231"/>
        <end position="371"/>
    </location>
</feature>
<dbReference type="SUPFAM" id="SSF51735">
    <property type="entry name" value="NAD(P)-binding Rossmann-fold domains"/>
    <property type="match status" value="1"/>
</dbReference>
<organism evidence="7">
    <name type="scientific">Cladocopium goreaui</name>
    <dbReference type="NCBI Taxonomy" id="2562237"/>
    <lineage>
        <taxon>Eukaryota</taxon>
        <taxon>Sar</taxon>
        <taxon>Alveolata</taxon>
        <taxon>Dinophyceae</taxon>
        <taxon>Suessiales</taxon>
        <taxon>Symbiodiniaceae</taxon>
        <taxon>Cladocopium</taxon>
    </lineage>
</organism>
<evidence type="ECO:0000256" key="3">
    <source>
        <dbReference type="ARBA" id="ARBA00022563"/>
    </source>
</evidence>
<protein>
    <submittedName>
        <fullName evidence="8">Adenosylhomocysteinase</fullName>
    </submittedName>
</protein>
<dbReference type="GO" id="GO:0006730">
    <property type="term" value="P:one-carbon metabolic process"/>
    <property type="evidence" value="ECO:0007669"/>
    <property type="project" value="UniProtKB-KW"/>
</dbReference>
<evidence type="ECO:0000259" key="6">
    <source>
        <dbReference type="SMART" id="SM00997"/>
    </source>
</evidence>
<keyword evidence="9" id="KW-1185">Reference proteome</keyword>
<dbReference type="InterPro" id="IPR000043">
    <property type="entry name" value="Adenosylhomocysteinase-like"/>
</dbReference>
<gene>
    <name evidence="7" type="ORF">C1SCF055_LOCUS7313</name>
</gene>
<evidence type="ECO:0000256" key="2">
    <source>
        <dbReference type="ARBA" id="ARBA00007122"/>
    </source>
</evidence>
<dbReference type="GO" id="GO:0004013">
    <property type="term" value="F:adenosylhomocysteinase activity"/>
    <property type="evidence" value="ECO:0007669"/>
    <property type="project" value="TreeGrafter"/>
</dbReference>
<name>A0A9P1BVF7_9DINO</name>
<dbReference type="OrthoDB" id="10007170at2759"/>
<evidence type="ECO:0000256" key="5">
    <source>
        <dbReference type="SAM" id="MobiDB-lite"/>
    </source>
</evidence>
<evidence type="ECO:0000256" key="1">
    <source>
        <dbReference type="ARBA" id="ARBA00001911"/>
    </source>
</evidence>
<dbReference type="GO" id="GO:0033353">
    <property type="term" value="P:S-adenosylmethionine cycle"/>
    <property type="evidence" value="ECO:0007669"/>
    <property type="project" value="TreeGrafter"/>
</dbReference>
<dbReference type="PANTHER" id="PTHR23420">
    <property type="entry name" value="ADENOSYLHOMOCYSTEINASE"/>
    <property type="match status" value="1"/>
</dbReference>
<dbReference type="PROSITE" id="PS00738">
    <property type="entry name" value="ADOHCYASE_1"/>
    <property type="match status" value="1"/>
</dbReference>
<dbReference type="PROSITE" id="PS00739">
    <property type="entry name" value="ADOHCYASE_2"/>
    <property type="match status" value="1"/>
</dbReference>
<dbReference type="SMART" id="SM00997">
    <property type="entry name" value="AdoHcyase_NAD"/>
    <property type="match status" value="1"/>
</dbReference>
<dbReference type="InterPro" id="IPR042172">
    <property type="entry name" value="Adenosylhomocyst_ase-like_sf"/>
</dbReference>
<dbReference type="Proteomes" id="UP001152797">
    <property type="component" value="Unassembled WGS sequence"/>
</dbReference>
<comment type="caution">
    <text evidence="7">The sequence shown here is derived from an EMBL/GenBank/DDBJ whole genome shotgun (WGS) entry which is preliminary data.</text>
</comment>
<dbReference type="SMART" id="SM00996">
    <property type="entry name" value="AdoHcyase"/>
    <property type="match status" value="1"/>
</dbReference>
<dbReference type="Pfam" id="PF05221">
    <property type="entry name" value="AdoHcyase"/>
    <property type="match status" value="1"/>
</dbReference>
<dbReference type="InterPro" id="IPR036291">
    <property type="entry name" value="NAD(P)-bd_dom_sf"/>
</dbReference>